<keyword evidence="2" id="KW-1185">Reference proteome</keyword>
<dbReference type="Proteomes" id="UP000000305">
    <property type="component" value="Unassembled WGS sequence"/>
</dbReference>
<dbReference type="HOGENOM" id="CLU_753275_0_0_1"/>
<name>E9I614_DAPPU</name>
<gene>
    <name evidence="1" type="ORF">DAPPUDRAFT_276763</name>
</gene>
<protein>
    <submittedName>
        <fullName evidence="1">Uncharacterized protein</fullName>
    </submittedName>
</protein>
<sequence>MKLLRSGPAFTFSSVAQKTFAKFTERYAANIQEFQKRVAASASEGETLKRSTLRAYVHPYNDPHKRVISGVAETLKSESDLRGAEPVSPHYEHFSFARRQALIFLGGLGVLRFIASTEDFFMFAQSATWAWTFYFAYSYFWLEGKKYFLLPFLTRFYRKLLNLELTNVETYWAENTEVRVRNLMSTAKEQIEYKSVHGDYLSIRNNTLLNFLISEQLALKNHIHSRAEHILREAEVLEAINQNKIINSVVQETLQSIDVAYSNNKAKIEADIFDLALEGIAQGKMDYAKDPILPFVIETINKTVEKFSKISPEEQDRLIALTEDQLASLRNADARARDEYILTEPKIEGSLRNNPTVAKILQAWG</sequence>
<evidence type="ECO:0000313" key="1">
    <source>
        <dbReference type="EMBL" id="EFX60566.1"/>
    </source>
</evidence>
<dbReference type="InParanoid" id="E9I614"/>
<feature type="non-terminal residue" evidence="1">
    <location>
        <position position="365"/>
    </location>
</feature>
<proteinExistence type="predicted"/>
<reference evidence="1 2" key="1">
    <citation type="journal article" date="2011" name="Science">
        <title>The ecoresponsive genome of Daphnia pulex.</title>
        <authorList>
            <person name="Colbourne J.K."/>
            <person name="Pfrender M.E."/>
            <person name="Gilbert D."/>
            <person name="Thomas W.K."/>
            <person name="Tucker A."/>
            <person name="Oakley T.H."/>
            <person name="Tokishita S."/>
            <person name="Aerts A."/>
            <person name="Arnold G.J."/>
            <person name="Basu M.K."/>
            <person name="Bauer D.J."/>
            <person name="Caceres C.E."/>
            <person name="Carmel L."/>
            <person name="Casola C."/>
            <person name="Choi J.H."/>
            <person name="Detter J.C."/>
            <person name="Dong Q."/>
            <person name="Dusheyko S."/>
            <person name="Eads B.D."/>
            <person name="Frohlich T."/>
            <person name="Geiler-Samerotte K.A."/>
            <person name="Gerlach D."/>
            <person name="Hatcher P."/>
            <person name="Jogdeo S."/>
            <person name="Krijgsveld J."/>
            <person name="Kriventseva E.V."/>
            <person name="Kultz D."/>
            <person name="Laforsch C."/>
            <person name="Lindquist E."/>
            <person name="Lopez J."/>
            <person name="Manak J.R."/>
            <person name="Muller J."/>
            <person name="Pangilinan J."/>
            <person name="Patwardhan R.P."/>
            <person name="Pitluck S."/>
            <person name="Pritham E.J."/>
            <person name="Rechtsteiner A."/>
            <person name="Rho M."/>
            <person name="Rogozin I.B."/>
            <person name="Sakarya O."/>
            <person name="Salamov A."/>
            <person name="Schaack S."/>
            <person name="Shapiro H."/>
            <person name="Shiga Y."/>
            <person name="Skalitzky C."/>
            <person name="Smith Z."/>
            <person name="Souvorov A."/>
            <person name="Sung W."/>
            <person name="Tang Z."/>
            <person name="Tsuchiya D."/>
            <person name="Tu H."/>
            <person name="Vos H."/>
            <person name="Wang M."/>
            <person name="Wolf Y.I."/>
            <person name="Yamagata H."/>
            <person name="Yamada T."/>
            <person name="Ye Y."/>
            <person name="Shaw J.R."/>
            <person name="Andrews J."/>
            <person name="Crease T.J."/>
            <person name="Tang H."/>
            <person name="Lucas S.M."/>
            <person name="Robertson H.M."/>
            <person name="Bork P."/>
            <person name="Koonin E.V."/>
            <person name="Zdobnov E.M."/>
            <person name="Grigoriev I.V."/>
            <person name="Lynch M."/>
            <person name="Boore J.L."/>
        </authorList>
    </citation>
    <scope>NUCLEOTIDE SEQUENCE [LARGE SCALE GENOMIC DNA]</scope>
</reference>
<evidence type="ECO:0000313" key="2">
    <source>
        <dbReference type="Proteomes" id="UP000000305"/>
    </source>
</evidence>
<dbReference type="EMBL" id="GL736061">
    <property type="protein sequence ID" value="EFX60566.1"/>
    <property type="molecule type" value="Genomic_DNA"/>
</dbReference>
<organism evidence="1 2">
    <name type="scientific">Daphnia pulex</name>
    <name type="common">Water flea</name>
    <dbReference type="NCBI Taxonomy" id="6669"/>
    <lineage>
        <taxon>Eukaryota</taxon>
        <taxon>Metazoa</taxon>
        <taxon>Ecdysozoa</taxon>
        <taxon>Arthropoda</taxon>
        <taxon>Crustacea</taxon>
        <taxon>Branchiopoda</taxon>
        <taxon>Diplostraca</taxon>
        <taxon>Cladocera</taxon>
        <taxon>Anomopoda</taxon>
        <taxon>Daphniidae</taxon>
        <taxon>Daphnia</taxon>
    </lineage>
</organism>
<dbReference type="OrthoDB" id="308762at2759"/>
<dbReference type="eggNOG" id="ENOG502RY5V">
    <property type="taxonomic scope" value="Eukaryota"/>
</dbReference>
<dbReference type="KEGG" id="dpx:DAPPUDRAFT_276763"/>
<dbReference type="AlphaFoldDB" id="E9I614"/>
<dbReference type="STRING" id="6669.E9I614"/>
<accession>E9I614</accession>